<dbReference type="VEuPathDB" id="FungiDB:AAP_02133"/>
<comment type="subcellular location">
    <subcellularLocation>
        <location evidence="2">Mitochondrion</location>
    </subcellularLocation>
</comment>
<dbReference type="GO" id="GO:0005759">
    <property type="term" value="C:mitochondrial matrix"/>
    <property type="evidence" value="ECO:0007669"/>
    <property type="project" value="TreeGrafter"/>
</dbReference>
<proteinExistence type="inferred from homology"/>
<evidence type="ECO:0000256" key="3">
    <source>
        <dbReference type="ARBA" id="ARBA00005024"/>
    </source>
</evidence>
<evidence type="ECO:0000256" key="7">
    <source>
        <dbReference type="ARBA" id="ARBA00022605"/>
    </source>
</evidence>
<dbReference type="NCBIfam" id="NF002325">
    <property type="entry name" value="PRK01278.1"/>
    <property type="match status" value="1"/>
</dbReference>
<dbReference type="OrthoDB" id="5419315at2759"/>
<feature type="region of interest" description="Disordered" evidence="10">
    <location>
        <begin position="633"/>
        <end position="662"/>
    </location>
</feature>
<dbReference type="InterPro" id="IPR005814">
    <property type="entry name" value="Aminotrans_3"/>
</dbReference>
<dbReference type="PANTHER" id="PTHR11986">
    <property type="entry name" value="AMINOTRANSFERASE CLASS III"/>
    <property type="match status" value="1"/>
</dbReference>
<keyword evidence="8 11" id="KW-0808">Transferase</keyword>
<evidence type="ECO:0000313" key="12">
    <source>
        <dbReference type="Proteomes" id="UP000242877"/>
    </source>
</evidence>
<dbReference type="GO" id="GO:0003992">
    <property type="term" value="F:N2-acetyl-L-ornithine:2-oxoglutarate 5-aminotransferase activity"/>
    <property type="evidence" value="ECO:0007669"/>
    <property type="project" value="UniProtKB-EC"/>
</dbReference>
<evidence type="ECO:0000313" key="11">
    <source>
        <dbReference type="EMBL" id="KZZ94040.1"/>
    </source>
</evidence>
<dbReference type="InterPro" id="IPR004636">
    <property type="entry name" value="AcOrn/SuccOrn_fam"/>
</dbReference>
<evidence type="ECO:0000256" key="10">
    <source>
        <dbReference type="SAM" id="MobiDB-lite"/>
    </source>
</evidence>
<dbReference type="InterPro" id="IPR050103">
    <property type="entry name" value="Class-III_PLP-dep_AT"/>
</dbReference>
<feature type="region of interest" description="Disordered" evidence="10">
    <location>
        <begin position="513"/>
        <end position="532"/>
    </location>
</feature>
<feature type="region of interest" description="Disordered" evidence="10">
    <location>
        <begin position="58"/>
        <end position="78"/>
    </location>
</feature>
<protein>
    <recommendedName>
        <fullName evidence="5">acetylornithine transaminase</fullName>
        <ecNumber evidence="5">2.6.1.11</ecNumber>
    </recommendedName>
</protein>
<reference evidence="11 12" key="1">
    <citation type="journal article" date="2016" name="Genome Biol. Evol.">
        <title>Divergent and convergent evolution of fungal pathogenicity.</title>
        <authorList>
            <person name="Shang Y."/>
            <person name="Xiao G."/>
            <person name="Zheng P."/>
            <person name="Cen K."/>
            <person name="Zhan S."/>
            <person name="Wang C."/>
        </authorList>
    </citation>
    <scope>NUCLEOTIDE SEQUENCE [LARGE SCALE GENOMIC DNA]</scope>
    <source>
        <strain evidence="11 12">ARSEF 7405</strain>
    </source>
</reference>
<sequence length="662" mass="70470">MSLRLLTSSRVTTTRAATTAATATTAYNLPFQQRWSSTIIPPKAPTADSSVFRPIISKKSPSDAQKRKARKANAVHEDETARQSKFALSKASPKAMKAFIEARDPFIVNTYAKPDIVFTHGNGPFIIDMNQKRYVDFTSGIGVCALGHGHKRVANIIYEQANLLLHSSNLYHNSWAGGLSRTLIECTHAQGAFPTARKVFLSNSGTEANEAAIKFARKHARSLDPTGEKNKIISFHGSFHGRTFGALSATPNEKYRAPFGPMLEGFKTGTFNDVDAVKELIGRDTAGVIVEPIQGEGGINVATPQFLRALRDRCDEVGAVLIFDEIQTGTFWAHTHPSMRLEGDQDRPFAYPDILTSAKALGNGLPVGATLVTEQVAKCIQPGDHGTTFGGNPLAARVAMYVTKRLVCQDIAENVNARAAQFASGLAALQAKYPQAVKEVRGCGLMLGVQLTDEYVPRIGELVKIARDEGVLILTAGKGVVRLLPPLTLWEATVTSGLELLGKAMQKFVGEVEGKEKGTGESANASASATGVAEEQVAAAEAKTEGGKEGETANATPVDVTEEQVAAAEAKAEGENVNATDVIEEQVAATEPKAEGECATGVTEEQVAAAEAKAEEVKGTAAVSEEQAVIETQAEGVQEAAESGSQVEKDDVAQAEKEKKQQ</sequence>
<keyword evidence="9" id="KW-0663">Pyridoxal phosphate</keyword>
<dbReference type="NCBIfam" id="TIGR00707">
    <property type="entry name" value="argD"/>
    <property type="match status" value="1"/>
</dbReference>
<evidence type="ECO:0000256" key="2">
    <source>
        <dbReference type="ARBA" id="ARBA00004173"/>
    </source>
</evidence>
<comment type="pathway">
    <text evidence="3">Amino-acid biosynthesis; L-arginine biosynthesis; N(2)-acetyl-L-ornithine from L-glutamate: step 4/4.</text>
</comment>
<keyword evidence="7" id="KW-0028">Amino-acid biosynthesis</keyword>
<dbReference type="InterPro" id="IPR015421">
    <property type="entry name" value="PyrdxlP-dep_Trfase_major"/>
</dbReference>
<dbReference type="InterPro" id="IPR015424">
    <property type="entry name" value="PyrdxlP-dep_Trfase"/>
</dbReference>
<feature type="compositionally biased region" description="Basic and acidic residues" evidence="10">
    <location>
        <begin position="542"/>
        <end position="551"/>
    </location>
</feature>
<dbReference type="PANTHER" id="PTHR11986:SF79">
    <property type="entry name" value="ACETYLORNITHINE AMINOTRANSFERASE, MITOCHONDRIAL"/>
    <property type="match status" value="1"/>
</dbReference>
<dbReference type="EMBL" id="AZGZ01000007">
    <property type="protein sequence ID" value="KZZ94040.1"/>
    <property type="molecule type" value="Genomic_DNA"/>
</dbReference>
<dbReference type="Gene3D" id="3.90.1150.10">
    <property type="entry name" value="Aspartate Aminotransferase, domain 1"/>
    <property type="match status" value="1"/>
</dbReference>
<dbReference type="GO" id="GO:0006526">
    <property type="term" value="P:L-arginine biosynthetic process"/>
    <property type="evidence" value="ECO:0007669"/>
    <property type="project" value="UniProtKB-UniPathway"/>
</dbReference>
<dbReference type="AlphaFoldDB" id="A0A166P2K4"/>
<dbReference type="Proteomes" id="UP000242877">
    <property type="component" value="Unassembled WGS sequence"/>
</dbReference>
<dbReference type="Pfam" id="PF00202">
    <property type="entry name" value="Aminotran_3"/>
    <property type="match status" value="1"/>
</dbReference>
<dbReference type="GO" id="GO:0042802">
    <property type="term" value="F:identical protein binding"/>
    <property type="evidence" value="ECO:0007669"/>
    <property type="project" value="TreeGrafter"/>
</dbReference>
<organism evidence="11 12">
    <name type="scientific">Ascosphaera apis ARSEF 7405</name>
    <dbReference type="NCBI Taxonomy" id="392613"/>
    <lineage>
        <taxon>Eukaryota</taxon>
        <taxon>Fungi</taxon>
        <taxon>Dikarya</taxon>
        <taxon>Ascomycota</taxon>
        <taxon>Pezizomycotina</taxon>
        <taxon>Eurotiomycetes</taxon>
        <taxon>Eurotiomycetidae</taxon>
        <taxon>Onygenales</taxon>
        <taxon>Ascosphaeraceae</taxon>
        <taxon>Ascosphaera</taxon>
    </lineage>
</organism>
<evidence type="ECO:0000256" key="8">
    <source>
        <dbReference type="ARBA" id="ARBA00022679"/>
    </source>
</evidence>
<dbReference type="GO" id="GO:0030170">
    <property type="term" value="F:pyridoxal phosphate binding"/>
    <property type="evidence" value="ECO:0007669"/>
    <property type="project" value="InterPro"/>
</dbReference>
<feature type="compositionally biased region" description="Basic and acidic residues" evidence="10">
    <location>
        <begin position="647"/>
        <end position="662"/>
    </location>
</feature>
<dbReference type="Gene3D" id="3.40.640.10">
    <property type="entry name" value="Type I PLP-dependent aspartate aminotransferase-like (Major domain)"/>
    <property type="match status" value="1"/>
</dbReference>
<keyword evidence="6 11" id="KW-0032">Aminotransferase</keyword>
<evidence type="ECO:0000256" key="9">
    <source>
        <dbReference type="ARBA" id="ARBA00022898"/>
    </source>
</evidence>
<dbReference type="InterPro" id="IPR015422">
    <property type="entry name" value="PyrdxlP-dep_Trfase_small"/>
</dbReference>
<gene>
    <name evidence="11" type="ORF">AAP_02133</name>
</gene>
<evidence type="ECO:0000256" key="5">
    <source>
        <dbReference type="ARBA" id="ARBA00012919"/>
    </source>
</evidence>
<dbReference type="UniPathway" id="UPA00068">
    <property type="reaction ID" value="UER00109"/>
</dbReference>
<evidence type="ECO:0000256" key="4">
    <source>
        <dbReference type="ARBA" id="ARBA00008954"/>
    </source>
</evidence>
<evidence type="ECO:0000256" key="6">
    <source>
        <dbReference type="ARBA" id="ARBA00022576"/>
    </source>
</evidence>
<name>A0A166P2K4_9EURO</name>
<evidence type="ECO:0000256" key="1">
    <source>
        <dbReference type="ARBA" id="ARBA00001933"/>
    </source>
</evidence>
<dbReference type="EC" id="2.6.1.11" evidence="5"/>
<dbReference type="FunFam" id="3.40.640.10:FF:000004">
    <property type="entry name" value="Acetylornithine aminotransferase"/>
    <property type="match status" value="1"/>
</dbReference>
<dbReference type="CDD" id="cd00610">
    <property type="entry name" value="OAT_like"/>
    <property type="match status" value="1"/>
</dbReference>
<keyword evidence="12" id="KW-1185">Reference proteome</keyword>
<comment type="cofactor">
    <cofactor evidence="1">
        <name>pyridoxal 5'-phosphate</name>
        <dbReference type="ChEBI" id="CHEBI:597326"/>
    </cofactor>
</comment>
<comment type="caution">
    <text evidence="11">The sequence shown here is derived from an EMBL/GenBank/DDBJ whole genome shotgun (WGS) entry which is preliminary data.</text>
</comment>
<dbReference type="SUPFAM" id="SSF53383">
    <property type="entry name" value="PLP-dependent transferases"/>
    <property type="match status" value="1"/>
</dbReference>
<feature type="region of interest" description="Disordered" evidence="10">
    <location>
        <begin position="540"/>
        <end position="559"/>
    </location>
</feature>
<accession>A0A166P2K4</accession>
<comment type="similarity">
    <text evidence="4">Belongs to the class-III pyridoxal-phosphate-dependent aminotransferase family.</text>
</comment>